<dbReference type="PROSITE" id="PS51257">
    <property type="entry name" value="PROKAR_LIPOPROTEIN"/>
    <property type="match status" value="1"/>
</dbReference>
<dbReference type="KEGG" id="shj:SHELI_v1c00430"/>
<feature type="signal peptide" evidence="1">
    <location>
        <begin position="1"/>
        <end position="19"/>
    </location>
</feature>
<dbReference type="RefSeq" id="WP_069115779.1">
    <property type="nucleotide sequence ID" value="NZ_CP017015.1"/>
</dbReference>
<gene>
    <name evidence="2" type="ORF">SHELI_v1c00430</name>
</gene>
<evidence type="ECO:0000313" key="2">
    <source>
        <dbReference type="EMBL" id="AOG59998.1"/>
    </source>
</evidence>
<evidence type="ECO:0000313" key="3">
    <source>
        <dbReference type="Proteomes" id="UP000094378"/>
    </source>
</evidence>
<dbReference type="STRING" id="216938.SHELI_v1c00430"/>
<evidence type="ECO:0008006" key="4">
    <source>
        <dbReference type="Google" id="ProtNLM"/>
    </source>
</evidence>
<dbReference type="Proteomes" id="UP000094378">
    <property type="component" value="Chromosome"/>
</dbReference>
<feature type="chain" id="PRO_5008553990" description="Lipoprotein" evidence="1">
    <location>
        <begin position="20"/>
        <end position="146"/>
    </location>
</feature>
<dbReference type="EMBL" id="CP017015">
    <property type="protein sequence ID" value="AOG59998.1"/>
    <property type="molecule type" value="Genomic_DNA"/>
</dbReference>
<accession>A0A1B3SJ98</accession>
<sequence length="146" mass="16507">MKKILPVLGILAISSSAGLATSCANNFGYNTFFNKAYIDKNEFVGLEDKINVFFFIGDESFLNSEIVFMIYSKKVGTEIDSNSFESSIFGFKNGVSKNPEQERLYWAEIIIKSDHVMNSGDKYTLTFLMKNLALNLGVYTITYRDK</sequence>
<dbReference type="AlphaFoldDB" id="A0A1B3SJ98"/>
<dbReference type="OrthoDB" id="9911674at2"/>
<keyword evidence="1" id="KW-0732">Signal</keyword>
<name>A0A1B3SJ98_9MOLU</name>
<reference evidence="2 3" key="1">
    <citation type="submission" date="2016-08" db="EMBL/GenBank/DDBJ databases">
        <title>Complete genome sequence of Spiroplasma helicoides TABS-2 (DSM 22551).</title>
        <authorList>
            <person name="Shen W.-Y."/>
            <person name="Lo W.-S."/>
            <person name="Lai Y.-C."/>
            <person name="Kuo C.-H."/>
        </authorList>
    </citation>
    <scope>NUCLEOTIDE SEQUENCE [LARGE SCALE GENOMIC DNA]</scope>
    <source>
        <strain evidence="2 3">TABS-2</strain>
    </source>
</reference>
<proteinExistence type="predicted"/>
<protein>
    <recommendedName>
        <fullName evidence="4">Lipoprotein</fullName>
    </recommendedName>
</protein>
<organism evidence="2 3">
    <name type="scientific">Spiroplasma helicoides</name>
    <dbReference type="NCBI Taxonomy" id="216938"/>
    <lineage>
        <taxon>Bacteria</taxon>
        <taxon>Bacillati</taxon>
        <taxon>Mycoplasmatota</taxon>
        <taxon>Mollicutes</taxon>
        <taxon>Entomoplasmatales</taxon>
        <taxon>Spiroplasmataceae</taxon>
        <taxon>Spiroplasma</taxon>
    </lineage>
</organism>
<keyword evidence="3" id="KW-1185">Reference proteome</keyword>
<evidence type="ECO:0000256" key="1">
    <source>
        <dbReference type="SAM" id="SignalP"/>
    </source>
</evidence>